<proteinExistence type="predicted"/>
<organism evidence="1">
    <name type="scientific">Lysobacter firmicutimachus</name>
    <dbReference type="NCBI Taxonomy" id="1792846"/>
    <lineage>
        <taxon>Bacteria</taxon>
        <taxon>Pseudomonadati</taxon>
        <taxon>Pseudomonadota</taxon>
        <taxon>Gammaproteobacteria</taxon>
        <taxon>Lysobacterales</taxon>
        <taxon>Lysobacteraceae</taxon>
        <taxon>Lysobacter</taxon>
    </lineage>
</organism>
<protein>
    <submittedName>
        <fullName evidence="1">Uncharacterized protein</fullName>
    </submittedName>
</protein>
<accession>A0AAU8MWB2</accession>
<evidence type="ECO:0000313" key="1">
    <source>
        <dbReference type="EMBL" id="XCO76886.1"/>
    </source>
</evidence>
<dbReference type="AlphaFoldDB" id="A0AAU8MWB2"/>
<sequence length="598" mass="66339">MNLSGFDYWSNDFPTIDQFKRASPWITSKDGVWDTGEESQLELDENGWVMRLPAAGDDDVKYRYVVADMFQGDRGDHPAGVYTVLYDGSGTIEYDGIGRLVSASKGRDLVRITNSGQDEGGGFLLRIKSTTVGDHIRNIRVIPPGGVCASAKNVYVAGEANCSGDYVSLETLSKTQVWFPTFLADLSGMRTLRFMDWGRTNSSQLAEWTHRPLKTDATWTGPYGVPVGVMIDLANTLKADAWINLPTQANDDYAQRFARTAKAALHPKAKLILEYTNEPWNGGFDDNYKWQYRQAVGLWGDPETDDDPNTTAFDWQQNWHAMRAAQLCDIVKAEFGAEAGRVECVVNAQAATTWTARHVLLPCPKAAAILGKPCADSFDAVAIAPYFGVYMSEHAYRDRIVKTWFTQPDGGLDKLFEEILARDKNGQPLAKTPLSDIAAARQPDAVGGALAQSDIWMRNYRDDIARGAYAKPIYAYEGGQHLINGGPYQCKSKDPPDCAEVEAEFQAKWQALWLRANRDPRMGLAYARTMEHWTASQGQVFVQFNFAGAYSKYGAWGLRESLFKTAAESPKWSAVLPYRDTVPCWWGGCAADTVAVAH</sequence>
<dbReference type="EMBL" id="CP159925">
    <property type="protein sequence ID" value="XCO76886.1"/>
    <property type="molecule type" value="Genomic_DNA"/>
</dbReference>
<reference evidence="1" key="1">
    <citation type="submission" date="2024-06" db="EMBL/GenBank/DDBJ databases">
        <authorList>
            <person name="Li S."/>
        </authorList>
    </citation>
    <scope>NUCLEOTIDE SEQUENCE</scope>
    <source>
        <strain evidence="1">SR10</strain>
    </source>
</reference>
<dbReference type="RefSeq" id="WP_363800168.1">
    <property type="nucleotide sequence ID" value="NZ_CP159925.1"/>
</dbReference>
<name>A0AAU8MWB2_9GAMM</name>
<gene>
    <name evidence="1" type="ORF">ABU614_08925</name>
</gene>